<comment type="caution">
    <text evidence="2">The sequence shown here is derived from an EMBL/GenBank/DDBJ whole genome shotgun (WGS) entry which is preliminary data.</text>
</comment>
<keyword evidence="3" id="KW-1185">Reference proteome</keyword>
<evidence type="ECO:0000313" key="2">
    <source>
        <dbReference type="EMBL" id="ERT09931.1"/>
    </source>
</evidence>
<protein>
    <submittedName>
        <fullName evidence="2">Uncharacterized protein</fullName>
    </submittedName>
</protein>
<dbReference type="OrthoDB" id="425192at2"/>
<feature type="transmembrane region" description="Helical" evidence="1">
    <location>
        <begin position="17"/>
        <end position="35"/>
    </location>
</feature>
<proteinExistence type="predicted"/>
<feature type="transmembrane region" description="Helical" evidence="1">
    <location>
        <begin position="47"/>
        <end position="64"/>
    </location>
</feature>
<reference evidence="2 3" key="1">
    <citation type="journal article" date="2013" name="Front. Microbiol.">
        <title>Comparative genomic analyses of the cyanobacterium, Lyngbya aestuarii BL J, a powerful hydrogen producer.</title>
        <authorList>
            <person name="Kothari A."/>
            <person name="Vaughn M."/>
            <person name="Garcia-Pichel F."/>
        </authorList>
    </citation>
    <scope>NUCLEOTIDE SEQUENCE [LARGE SCALE GENOMIC DNA]</scope>
    <source>
        <strain evidence="2 3">BL J</strain>
    </source>
</reference>
<name>U7QU45_9CYAN</name>
<sequence length="124" mass="14209">MSKIDPLDYPDDQHVRLFVYLVPVIGVFPALWTLYRRQGTPQHRATSRLTVILTLSWLLGHLALEAGSSTTEFLKMPLLLSSSILTTSYFIVCFGLMIRLWQRQPIWLPGMSQLAEKVLKKHLS</sequence>
<dbReference type="AlphaFoldDB" id="U7QU45"/>
<dbReference type="Proteomes" id="UP000017127">
    <property type="component" value="Unassembled WGS sequence"/>
</dbReference>
<keyword evidence="1" id="KW-0472">Membrane</keyword>
<evidence type="ECO:0000256" key="1">
    <source>
        <dbReference type="SAM" id="Phobius"/>
    </source>
</evidence>
<dbReference type="EMBL" id="AUZM01000001">
    <property type="protein sequence ID" value="ERT09931.1"/>
    <property type="molecule type" value="Genomic_DNA"/>
</dbReference>
<dbReference type="RefSeq" id="WP_023063993.1">
    <property type="nucleotide sequence ID" value="NZ_AUZM01000001.1"/>
</dbReference>
<feature type="transmembrane region" description="Helical" evidence="1">
    <location>
        <begin position="76"/>
        <end position="101"/>
    </location>
</feature>
<keyword evidence="1" id="KW-1133">Transmembrane helix</keyword>
<accession>U7QU45</accession>
<gene>
    <name evidence="2" type="ORF">M595_0186</name>
</gene>
<evidence type="ECO:0000313" key="3">
    <source>
        <dbReference type="Proteomes" id="UP000017127"/>
    </source>
</evidence>
<keyword evidence="1" id="KW-0812">Transmembrane</keyword>
<organism evidence="2 3">
    <name type="scientific">Lyngbya aestuarii BL J</name>
    <dbReference type="NCBI Taxonomy" id="1348334"/>
    <lineage>
        <taxon>Bacteria</taxon>
        <taxon>Bacillati</taxon>
        <taxon>Cyanobacteriota</taxon>
        <taxon>Cyanophyceae</taxon>
        <taxon>Oscillatoriophycideae</taxon>
        <taxon>Oscillatoriales</taxon>
        <taxon>Microcoleaceae</taxon>
        <taxon>Lyngbya</taxon>
    </lineage>
</organism>